<dbReference type="GO" id="GO:0004109">
    <property type="term" value="F:coproporphyrinogen oxidase activity"/>
    <property type="evidence" value="ECO:0007669"/>
    <property type="project" value="InterPro"/>
</dbReference>
<proteinExistence type="inferred from homology"/>
<organism evidence="4 5">
    <name type="scientific">Brevinema andersonii</name>
    <dbReference type="NCBI Taxonomy" id="34097"/>
    <lineage>
        <taxon>Bacteria</taxon>
        <taxon>Pseudomonadati</taxon>
        <taxon>Spirochaetota</taxon>
        <taxon>Spirochaetia</taxon>
        <taxon>Brevinematales</taxon>
        <taxon>Brevinemataceae</taxon>
        <taxon>Brevinema</taxon>
    </lineage>
</organism>
<dbReference type="InterPro" id="IPR006638">
    <property type="entry name" value="Elp3/MiaA/NifB-like_rSAM"/>
</dbReference>
<dbReference type="GO" id="GO:0005737">
    <property type="term" value="C:cytoplasm"/>
    <property type="evidence" value="ECO:0007669"/>
    <property type="project" value="UniProtKB-SubCell"/>
</dbReference>
<dbReference type="SFLD" id="SFLDF00562">
    <property type="entry name" value="HemN-like__clustered_with_heat"/>
    <property type="match status" value="1"/>
</dbReference>
<keyword evidence="2" id="KW-0949">S-adenosyl-L-methionine</keyword>
<evidence type="ECO:0000313" key="5">
    <source>
        <dbReference type="Proteomes" id="UP000240042"/>
    </source>
</evidence>
<sequence length="379" mass="43495">MNFDVKRVYIHYPFCLTKCHYCNFAAGVPPKEEFLKPYHDALLLEINAYREMLTEPLDSLYFGGGTPSLMPIPDLEAILQQFEPLIRSETEITLEANPETVTSKLAQAWEKLNINRVSLGWQSMNNSILKFLARSGNAEDNIRSFETLRNAGFNNISVDRILSVQHDTEDDFFTALEACMPEHISTYQLTIEEKTVLHAWTQQKKYLPLTDGAALKIEAKTESRLAELGFERYEISNYCRNKNIGRHNTGYWNYDYYLGLGAGAAGFLPEAHSWGLRYTNPFSFKNYLKSNRPAESEQIHHETAVKEALMLGIRRLEGIEKHSFENRLNIKWDTLFPNGTDPQFFDDTPQRLILKHSMIPLANPAVLSLWEALNLSIFS</sequence>
<accession>A0A1I1DH04</accession>
<comment type="similarity">
    <text evidence="1">Belongs to the anaerobic coproporphyrinogen-III oxidase family. HemW subfamily.</text>
</comment>
<evidence type="ECO:0000256" key="2">
    <source>
        <dbReference type="RuleBase" id="RU364116"/>
    </source>
</evidence>
<keyword evidence="2" id="KW-0408">Iron</keyword>
<dbReference type="STRING" id="34097.SAMN02745150_00454"/>
<dbReference type="EMBL" id="FOKY01000001">
    <property type="protein sequence ID" value="SFB71823.1"/>
    <property type="molecule type" value="Genomic_DNA"/>
</dbReference>
<keyword evidence="2" id="KW-0963">Cytoplasm</keyword>
<dbReference type="RefSeq" id="WP_092318064.1">
    <property type="nucleotide sequence ID" value="NZ_FOKY01000001.1"/>
</dbReference>
<evidence type="ECO:0000259" key="3">
    <source>
        <dbReference type="PROSITE" id="PS51918"/>
    </source>
</evidence>
<evidence type="ECO:0000256" key="1">
    <source>
        <dbReference type="ARBA" id="ARBA00006100"/>
    </source>
</evidence>
<dbReference type="NCBIfam" id="TIGR00539">
    <property type="entry name" value="hemN_rel"/>
    <property type="match status" value="1"/>
</dbReference>
<dbReference type="InterPro" id="IPR004559">
    <property type="entry name" value="HemW-like"/>
</dbReference>
<dbReference type="InterPro" id="IPR007197">
    <property type="entry name" value="rSAM"/>
</dbReference>
<protein>
    <recommendedName>
        <fullName evidence="2">Heme chaperone HemW</fullName>
    </recommendedName>
</protein>
<dbReference type="GO" id="GO:0051539">
    <property type="term" value="F:4 iron, 4 sulfur cluster binding"/>
    <property type="evidence" value="ECO:0007669"/>
    <property type="project" value="UniProtKB-UniRule"/>
</dbReference>
<dbReference type="Proteomes" id="UP000240042">
    <property type="component" value="Unassembled WGS sequence"/>
</dbReference>
<comment type="function">
    <text evidence="2">Probably acts as a heme chaperone, transferring heme to an unknown acceptor. Binds one molecule of heme per monomer, possibly covalently. Binds 1 [4Fe-4S] cluster. The cluster is coordinated with 3 cysteines and an exchangeable S-adenosyl-L-methionine.</text>
</comment>
<dbReference type="GO" id="GO:0046872">
    <property type="term" value="F:metal ion binding"/>
    <property type="evidence" value="ECO:0007669"/>
    <property type="project" value="UniProtKB-UniRule"/>
</dbReference>
<keyword evidence="2" id="KW-0004">4Fe-4S</keyword>
<evidence type="ECO:0000313" key="4">
    <source>
        <dbReference type="EMBL" id="SFB71823.1"/>
    </source>
</evidence>
<dbReference type="PROSITE" id="PS51918">
    <property type="entry name" value="RADICAL_SAM"/>
    <property type="match status" value="1"/>
</dbReference>
<keyword evidence="2" id="KW-0411">Iron-sulfur</keyword>
<keyword evidence="2" id="KW-0349">Heme</keyword>
<keyword evidence="2" id="KW-0479">Metal-binding</keyword>
<comment type="subcellular location">
    <subcellularLocation>
        <location evidence="2">Cytoplasm</location>
    </subcellularLocation>
</comment>
<name>A0A1I1DH04_BREAD</name>
<dbReference type="AlphaFoldDB" id="A0A1I1DH04"/>
<dbReference type="SFLD" id="SFLDG01065">
    <property type="entry name" value="anaerobic_coproporphyrinogen-I"/>
    <property type="match status" value="1"/>
</dbReference>
<dbReference type="OrthoDB" id="9808022at2"/>
<dbReference type="CDD" id="cd01335">
    <property type="entry name" value="Radical_SAM"/>
    <property type="match status" value="1"/>
</dbReference>
<keyword evidence="2" id="KW-0143">Chaperone</keyword>
<dbReference type="SUPFAM" id="SSF102114">
    <property type="entry name" value="Radical SAM enzymes"/>
    <property type="match status" value="1"/>
</dbReference>
<gene>
    <name evidence="4" type="ORF">SAMN02745150_00454</name>
</gene>
<dbReference type="SFLD" id="SFLDS00029">
    <property type="entry name" value="Radical_SAM"/>
    <property type="match status" value="1"/>
</dbReference>
<keyword evidence="5" id="KW-1185">Reference proteome</keyword>
<dbReference type="InterPro" id="IPR058240">
    <property type="entry name" value="rSAM_sf"/>
</dbReference>
<dbReference type="SMART" id="SM00729">
    <property type="entry name" value="Elp3"/>
    <property type="match status" value="1"/>
</dbReference>
<dbReference type="PANTHER" id="PTHR13932:SF5">
    <property type="entry name" value="RADICAL S-ADENOSYL METHIONINE DOMAIN-CONTAINING PROTEIN 1, MITOCHONDRIAL"/>
    <property type="match status" value="1"/>
</dbReference>
<dbReference type="GO" id="GO:0006779">
    <property type="term" value="P:porphyrin-containing compound biosynthetic process"/>
    <property type="evidence" value="ECO:0007669"/>
    <property type="project" value="InterPro"/>
</dbReference>
<reference evidence="5" key="1">
    <citation type="submission" date="2016-10" db="EMBL/GenBank/DDBJ databases">
        <authorList>
            <person name="Varghese N."/>
            <person name="Submissions S."/>
        </authorList>
    </citation>
    <scope>NUCLEOTIDE SEQUENCE [LARGE SCALE GENOMIC DNA]</scope>
    <source>
        <strain evidence="5">ATCC 43811</strain>
    </source>
</reference>
<dbReference type="InterPro" id="IPR034505">
    <property type="entry name" value="Coproporphyrinogen-III_oxidase"/>
</dbReference>
<dbReference type="Gene3D" id="3.80.30.20">
    <property type="entry name" value="tm_1862 like domain"/>
    <property type="match status" value="1"/>
</dbReference>
<dbReference type="Pfam" id="PF04055">
    <property type="entry name" value="Radical_SAM"/>
    <property type="match status" value="1"/>
</dbReference>
<feature type="domain" description="Radical SAM core" evidence="3">
    <location>
        <begin position="1"/>
        <end position="231"/>
    </location>
</feature>
<dbReference type="PANTHER" id="PTHR13932">
    <property type="entry name" value="COPROPORPHYRINIGEN III OXIDASE"/>
    <property type="match status" value="1"/>
</dbReference>
<dbReference type="InterPro" id="IPR023404">
    <property type="entry name" value="rSAM_horseshoe"/>
</dbReference>